<protein>
    <submittedName>
        <fullName evidence="2">Uncharacterized protein</fullName>
    </submittedName>
</protein>
<dbReference type="RefSeq" id="WP_181550130.1">
    <property type="nucleotide sequence ID" value="NZ_JACDUS010000002.1"/>
</dbReference>
<feature type="signal peptide" evidence="1">
    <location>
        <begin position="1"/>
        <end position="17"/>
    </location>
</feature>
<reference evidence="2 3" key="1">
    <citation type="submission" date="2020-07" db="EMBL/GenBank/DDBJ databases">
        <title>Genomic Encyclopedia of Type Strains, Phase IV (KMG-IV): sequencing the most valuable type-strain genomes for metagenomic binning, comparative biology and taxonomic classification.</title>
        <authorList>
            <person name="Goeker M."/>
        </authorList>
    </citation>
    <scope>NUCLEOTIDE SEQUENCE [LARGE SCALE GENOMIC DNA]</scope>
    <source>
        <strain evidence="2 3">DSM 17721</strain>
    </source>
</reference>
<name>A0A7W0HJQ6_9BACT</name>
<proteinExistence type="predicted"/>
<comment type="caution">
    <text evidence="2">The sequence shown here is derived from an EMBL/GenBank/DDBJ whole genome shotgun (WGS) entry which is preliminary data.</text>
</comment>
<keyword evidence="1" id="KW-0732">Signal</keyword>
<evidence type="ECO:0000256" key="1">
    <source>
        <dbReference type="SAM" id="SignalP"/>
    </source>
</evidence>
<organism evidence="2 3">
    <name type="scientific">Desulfosalsimonas propionicica</name>
    <dbReference type="NCBI Taxonomy" id="332175"/>
    <lineage>
        <taxon>Bacteria</taxon>
        <taxon>Pseudomonadati</taxon>
        <taxon>Thermodesulfobacteriota</taxon>
        <taxon>Desulfobacteria</taxon>
        <taxon>Desulfobacterales</taxon>
        <taxon>Desulfosalsimonadaceae</taxon>
        <taxon>Desulfosalsimonas</taxon>
    </lineage>
</organism>
<dbReference type="AlphaFoldDB" id="A0A7W0HJQ6"/>
<evidence type="ECO:0000313" key="2">
    <source>
        <dbReference type="EMBL" id="MBA2880445.1"/>
    </source>
</evidence>
<accession>A0A7W0HJQ6</accession>
<sequence>MTVVCLFFVLTAASAWALVNYEAGRMEINGILLLQDAGDSDVYYYLPTVPRVSEKNNSALEISLVKFVDPKGDTSGGLLHMLMTFSLPADERAALEKALKQKRPKARLAGPVPLNQQEEGSFSIISGTLSDDGFTRSLISSGRAPVTPGSRAAVAATLSPHGATLLWESLNKPTSDVSVALRTYYEASLPSFEARISADVSTVYEHFSKVFNRQDNYARRQIRDIMDELVRTGTVNVEIFDRLPEDTANKAMQSLVDLATTKLTEIIFDQETGFTAIPEKEEAVESGQIKGRQKKGWLAKVFTGTGNQQYYTDNQYVLKKRTDINRATFNINLNRRAVIRVPVDTAGNISGLYREFGENPEMFRVVNLADPAFEKREVFFRIDGNFSGVFEDIMNFAGVSVIKQYPDHAAAAGELIFTREDIRQGVLSKSWRYARLGQKEEAWLDYGYRTTWSIRGQHQIKNPENPDEWHTSSDPIITIAPPLDRMDLEVDADRFLFEDAGIRSATLEVRYPVFGEKVKKRLAVMRVTDAESVSGHVLFYDPQAAVDYRVNWYPSGGRPIKGDWQPLDETYLVLIPPEL</sequence>
<dbReference type="Proteomes" id="UP000525298">
    <property type="component" value="Unassembled WGS sequence"/>
</dbReference>
<keyword evidence="3" id="KW-1185">Reference proteome</keyword>
<gene>
    <name evidence="2" type="ORF">HNR65_000763</name>
</gene>
<dbReference type="EMBL" id="JACDUS010000002">
    <property type="protein sequence ID" value="MBA2880445.1"/>
    <property type="molecule type" value="Genomic_DNA"/>
</dbReference>
<feature type="chain" id="PRO_5031239065" evidence="1">
    <location>
        <begin position="18"/>
        <end position="579"/>
    </location>
</feature>
<evidence type="ECO:0000313" key="3">
    <source>
        <dbReference type="Proteomes" id="UP000525298"/>
    </source>
</evidence>